<dbReference type="EMBL" id="LSSM01002091">
    <property type="protein sequence ID" value="OMJ23129.1"/>
    <property type="molecule type" value="Genomic_DNA"/>
</dbReference>
<dbReference type="Proteomes" id="UP000187429">
    <property type="component" value="Unassembled WGS sequence"/>
</dbReference>
<dbReference type="EMBL" id="LSSM01006630">
    <property type="protein sequence ID" value="OMJ10396.1"/>
    <property type="molecule type" value="Genomic_DNA"/>
</dbReference>
<organism evidence="1 3">
    <name type="scientific">Smittium culicis</name>
    <dbReference type="NCBI Taxonomy" id="133412"/>
    <lineage>
        <taxon>Eukaryota</taxon>
        <taxon>Fungi</taxon>
        <taxon>Fungi incertae sedis</taxon>
        <taxon>Zoopagomycota</taxon>
        <taxon>Kickxellomycotina</taxon>
        <taxon>Harpellomycetes</taxon>
        <taxon>Harpellales</taxon>
        <taxon>Legeriomycetaceae</taxon>
        <taxon>Smittium</taxon>
    </lineage>
</organism>
<gene>
    <name evidence="1" type="ORF">AYI69_g10261</name>
    <name evidence="2" type="ORF">AYI69_g5109</name>
</gene>
<reference evidence="1" key="1">
    <citation type="submission" date="2017-01" db="EMBL/GenBank/DDBJ databases">
        <authorList>
            <person name="Mah S.A."/>
            <person name="Swanson W.J."/>
            <person name="Moy G.W."/>
            <person name="Vacquier V.D."/>
        </authorList>
    </citation>
    <scope>NUCLEOTIDE SEQUENCE [LARGE SCALE GENOMIC DNA]</scope>
    <source>
        <strain evidence="1">ID-206-W2</strain>
    </source>
</reference>
<evidence type="ECO:0000313" key="2">
    <source>
        <dbReference type="EMBL" id="OMJ23129.1"/>
    </source>
</evidence>
<evidence type="ECO:0000313" key="3">
    <source>
        <dbReference type="Proteomes" id="UP000187429"/>
    </source>
</evidence>
<name>A0A1R1X6Y1_9FUNG</name>
<proteinExistence type="predicted"/>
<sequence length="229" mass="25995">MAMFYIAAAMCTHQHYPMSPFDQCNRGISSHCALAPICPQILGRLPPNAIGLLNESFIVQKSGPSCEMTSSKTGKKIDTSQWSYLKLMQSPTNSRLRRFFRMLGDFVVVPTDDGISVNNKDNADPWTLATITYERPVRANQQSSLENAKFVWYTGAANYAIVWLASQGLTSDSLAWRSRVKAYYRSRNYRDIGRHYHETTLTINIVLSQRGKQLFDSIGKVNFKFECKE</sequence>
<evidence type="ECO:0000313" key="1">
    <source>
        <dbReference type="EMBL" id="OMJ10396.1"/>
    </source>
</evidence>
<dbReference type="AlphaFoldDB" id="A0A1R1X6Y1"/>
<comment type="caution">
    <text evidence="1">The sequence shown here is derived from an EMBL/GenBank/DDBJ whole genome shotgun (WGS) entry which is preliminary data.</text>
</comment>
<keyword evidence="3" id="KW-1185">Reference proteome</keyword>
<protein>
    <submittedName>
        <fullName evidence="1">Uncharacterized protein</fullName>
    </submittedName>
</protein>
<accession>A0A1R1X6Y1</accession>
<reference evidence="3" key="2">
    <citation type="submission" date="2017-01" db="EMBL/GenBank/DDBJ databases">
        <authorList>
            <person name="Wang Y."/>
            <person name="White M."/>
            <person name="Kvist S."/>
            <person name="Moncalvo J.-M."/>
        </authorList>
    </citation>
    <scope>NUCLEOTIDE SEQUENCE [LARGE SCALE GENOMIC DNA]</scope>
    <source>
        <strain evidence="3">ID-206-W2</strain>
    </source>
</reference>